<feature type="signal peptide" evidence="1">
    <location>
        <begin position="1"/>
        <end position="19"/>
    </location>
</feature>
<evidence type="ECO:0000313" key="2">
    <source>
        <dbReference type="EMBL" id="KRT17985.1"/>
    </source>
</evidence>
<dbReference type="AlphaFoldDB" id="A0A0T5VVU1"/>
<protein>
    <recommendedName>
        <fullName evidence="4">Outer membrane protein beta-barrel domain-containing protein</fullName>
    </recommendedName>
</protein>
<organism evidence="2 3">
    <name type="scientific">Pedobacter ginsenosidimutans</name>
    <dbReference type="NCBI Taxonomy" id="687842"/>
    <lineage>
        <taxon>Bacteria</taxon>
        <taxon>Pseudomonadati</taxon>
        <taxon>Bacteroidota</taxon>
        <taxon>Sphingobacteriia</taxon>
        <taxon>Sphingobacteriales</taxon>
        <taxon>Sphingobacteriaceae</taxon>
        <taxon>Pedobacter</taxon>
    </lineage>
</organism>
<comment type="caution">
    <text evidence="2">The sequence shown here is derived from an EMBL/GenBank/DDBJ whole genome shotgun (WGS) entry which is preliminary data.</text>
</comment>
<keyword evidence="1" id="KW-0732">Signal</keyword>
<accession>A0A0T5VVU1</accession>
<reference evidence="2 3" key="1">
    <citation type="submission" date="2015-11" db="EMBL/GenBank/DDBJ databases">
        <title>Sequence of Pedobacter ginsenosidimutans.</title>
        <authorList>
            <person name="Carson E."/>
            <person name="Keyser V."/>
            <person name="Newman J."/>
            <person name="Miller J."/>
        </authorList>
    </citation>
    <scope>NUCLEOTIDE SEQUENCE [LARGE SCALE GENOMIC DNA]</scope>
    <source>
        <strain evidence="2 3">KACC 14530</strain>
    </source>
</reference>
<evidence type="ECO:0000256" key="1">
    <source>
        <dbReference type="SAM" id="SignalP"/>
    </source>
</evidence>
<feature type="chain" id="PRO_5006665781" description="Outer membrane protein beta-barrel domain-containing protein" evidence="1">
    <location>
        <begin position="20"/>
        <end position="283"/>
    </location>
</feature>
<name>A0A0T5VVU1_9SPHI</name>
<evidence type="ECO:0000313" key="3">
    <source>
        <dbReference type="Proteomes" id="UP000051950"/>
    </source>
</evidence>
<dbReference type="Proteomes" id="UP000051950">
    <property type="component" value="Unassembled WGS sequence"/>
</dbReference>
<keyword evidence="3" id="KW-1185">Reference proteome</keyword>
<proteinExistence type="predicted"/>
<dbReference type="STRING" id="687842.ASU31_01445"/>
<evidence type="ECO:0008006" key="4">
    <source>
        <dbReference type="Google" id="ProtNLM"/>
    </source>
</evidence>
<sequence length="283" mass="31716">MRIRLLIFFSFLVISNVKAQQDSTKATLTLAAMYNSNINYYGQVTPEKYPYVLFNATLRFPSGLYFSGGGYKLLNYGSTISETDLGIGYDYDFNEKFTAGLAYTHSFFPANSPLLQASNNSNINASAAYQWPWFKTDLSLDLAFGKQTDGFISFGNSKEIELGTVFNDKNLISITPAVEITAGTTHFYETYIIEKNKRQNSNGNGKGKSDTAPGIINGSTTEVVENTVNQFKLLSYNFKLPLNWSNGNFLAEASYQFSILGNRKEENVKHQQSFFGLAVYYQF</sequence>
<dbReference type="RefSeq" id="WP_057930614.1">
    <property type="nucleotide sequence ID" value="NZ_LMZQ01000001.1"/>
</dbReference>
<gene>
    <name evidence="2" type="ORF">ASU31_01445</name>
</gene>
<dbReference type="OrthoDB" id="835191at2"/>
<dbReference type="EMBL" id="LMZQ01000001">
    <property type="protein sequence ID" value="KRT17985.1"/>
    <property type="molecule type" value="Genomic_DNA"/>
</dbReference>